<dbReference type="Gene3D" id="2.40.128.20">
    <property type="match status" value="1"/>
</dbReference>
<gene>
    <name evidence="2" type="ORF">ODALV1_LOCUS7401</name>
</gene>
<name>A0ABP1Q515_9HEXA</name>
<accession>A0ABP1Q515</accession>
<evidence type="ECO:0000256" key="1">
    <source>
        <dbReference type="SAM" id="SignalP"/>
    </source>
</evidence>
<dbReference type="SUPFAM" id="SSF50814">
    <property type="entry name" value="Lipocalins"/>
    <property type="match status" value="1"/>
</dbReference>
<keyword evidence="3" id="KW-1185">Reference proteome</keyword>
<organism evidence="2 3">
    <name type="scientific">Orchesella dallaii</name>
    <dbReference type="NCBI Taxonomy" id="48710"/>
    <lineage>
        <taxon>Eukaryota</taxon>
        <taxon>Metazoa</taxon>
        <taxon>Ecdysozoa</taxon>
        <taxon>Arthropoda</taxon>
        <taxon>Hexapoda</taxon>
        <taxon>Collembola</taxon>
        <taxon>Entomobryomorpha</taxon>
        <taxon>Entomobryoidea</taxon>
        <taxon>Orchesellidae</taxon>
        <taxon>Orchesellinae</taxon>
        <taxon>Orchesella</taxon>
    </lineage>
</organism>
<proteinExistence type="predicted"/>
<feature type="chain" id="PRO_5046098919" description="Apolipoprotein D" evidence="1">
    <location>
        <begin position="25"/>
        <end position="201"/>
    </location>
</feature>
<dbReference type="InterPro" id="IPR012674">
    <property type="entry name" value="Calycin"/>
</dbReference>
<keyword evidence="1" id="KW-0732">Signal</keyword>
<reference evidence="2 3" key="1">
    <citation type="submission" date="2024-08" db="EMBL/GenBank/DDBJ databases">
        <authorList>
            <person name="Cucini C."/>
            <person name="Frati F."/>
        </authorList>
    </citation>
    <scope>NUCLEOTIDE SEQUENCE [LARGE SCALE GENOMIC DNA]</scope>
</reference>
<evidence type="ECO:0008006" key="4">
    <source>
        <dbReference type="Google" id="ProtNLM"/>
    </source>
</evidence>
<dbReference type="Proteomes" id="UP001642540">
    <property type="component" value="Unassembled WGS sequence"/>
</dbReference>
<feature type="signal peptide" evidence="1">
    <location>
        <begin position="1"/>
        <end position="24"/>
    </location>
</feature>
<evidence type="ECO:0000313" key="2">
    <source>
        <dbReference type="EMBL" id="CAL8089522.1"/>
    </source>
</evidence>
<dbReference type="EMBL" id="CAXLJM020000023">
    <property type="protein sequence ID" value="CAL8089522.1"/>
    <property type="molecule type" value="Genomic_DNA"/>
</dbReference>
<evidence type="ECO:0000313" key="3">
    <source>
        <dbReference type="Proteomes" id="UP001642540"/>
    </source>
</evidence>
<comment type="caution">
    <text evidence="2">The sequence shown here is derived from an EMBL/GenBank/DDBJ whole genome shotgun (WGS) entry which is preliminary data.</text>
</comment>
<sequence>MSSYDLRSVLSFLVLLSAFGTCFGQANQTCIHTELVTPVYNFSVDSFLGTWYGQKVYAGLAEDAIPLEFRCGEVTFSRSDDDTFDLAGEERYFTFPNGTDIPNVISDEITFSEKSQAIWKVKGLTEDGETLEVDNVIVQTDYTNWAIKFGCAVRDNYRYETMQIWTRTRNADPELVAILELLVNNYGFPPANGRWIDNLNC</sequence>
<protein>
    <recommendedName>
        <fullName evidence="4">Apolipoprotein D</fullName>
    </recommendedName>
</protein>